<sequence>NDFGETRTILLGPNSRLNLFHIPNDITLELLSSSKNIHLDADTKILHSGQSSDGEAILYMKYRGTKQEKKSIVGTYLVQIK</sequence>
<feature type="non-terminal residue" evidence="1">
    <location>
        <position position="1"/>
    </location>
</feature>
<dbReference type="EMBL" id="CAJOBG010103271">
    <property type="protein sequence ID" value="CAF4711826.1"/>
    <property type="molecule type" value="Genomic_DNA"/>
</dbReference>
<name>A0A821J5T0_9BILA</name>
<keyword evidence="2" id="KW-1185">Reference proteome</keyword>
<organism evidence="1 2">
    <name type="scientific">Rotaria magnacalcarata</name>
    <dbReference type="NCBI Taxonomy" id="392030"/>
    <lineage>
        <taxon>Eukaryota</taxon>
        <taxon>Metazoa</taxon>
        <taxon>Spiralia</taxon>
        <taxon>Gnathifera</taxon>
        <taxon>Rotifera</taxon>
        <taxon>Eurotatoria</taxon>
        <taxon>Bdelloidea</taxon>
        <taxon>Philodinida</taxon>
        <taxon>Philodinidae</taxon>
        <taxon>Rotaria</taxon>
    </lineage>
</organism>
<protein>
    <submittedName>
        <fullName evidence="1">Uncharacterized protein</fullName>
    </submittedName>
</protein>
<feature type="non-terminal residue" evidence="1">
    <location>
        <position position="81"/>
    </location>
</feature>
<dbReference type="Proteomes" id="UP000663866">
    <property type="component" value="Unassembled WGS sequence"/>
</dbReference>
<comment type="caution">
    <text evidence="1">The sequence shown here is derived from an EMBL/GenBank/DDBJ whole genome shotgun (WGS) entry which is preliminary data.</text>
</comment>
<dbReference type="AlphaFoldDB" id="A0A821J5T0"/>
<proteinExistence type="predicted"/>
<gene>
    <name evidence="1" type="ORF">OVN521_LOCUS48772</name>
</gene>
<accession>A0A821J5T0</accession>
<reference evidence="1" key="1">
    <citation type="submission" date="2021-02" db="EMBL/GenBank/DDBJ databases">
        <authorList>
            <person name="Nowell W R."/>
        </authorList>
    </citation>
    <scope>NUCLEOTIDE SEQUENCE</scope>
</reference>
<evidence type="ECO:0000313" key="1">
    <source>
        <dbReference type="EMBL" id="CAF4711826.1"/>
    </source>
</evidence>
<evidence type="ECO:0000313" key="2">
    <source>
        <dbReference type="Proteomes" id="UP000663866"/>
    </source>
</evidence>